<dbReference type="AlphaFoldDB" id="A0A0R1TR68"/>
<proteinExistence type="predicted"/>
<gene>
    <name evidence="2" type="ORF">FC32_GL001206</name>
</gene>
<dbReference type="Proteomes" id="UP000051324">
    <property type="component" value="Unassembled WGS sequence"/>
</dbReference>
<reference evidence="2 3" key="1">
    <citation type="journal article" date="2015" name="Genome Announc.">
        <title>Expanding the biotechnology potential of lactobacilli through comparative genomics of 213 strains and associated genera.</title>
        <authorList>
            <person name="Sun Z."/>
            <person name="Harris H.M."/>
            <person name="McCann A."/>
            <person name="Guo C."/>
            <person name="Argimon S."/>
            <person name="Zhang W."/>
            <person name="Yang X."/>
            <person name="Jeffery I.B."/>
            <person name="Cooney J.C."/>
            <person name="Kagawa T.F."/>
            <person name="Liu W."/>
            <person name="Song Y."/>
            <person name="Salvetti E."/>
            <person name="Wrobel A."/>
            <person name="Rasinkangas P."/>
            <person name="Parkhill J."/>
            <person name="Rea M.C."/>
            <person name="O'Sullivan O."/>
            <person name="Ritari J."/>
            <person name="Douillard F.P."/>
            <person name="Paul Ross R."/>
            <person name="Yang R."/>
            <person name="Briner A.E."/>
            <person name="Felis G.E."/>
            <person name="de Vos W.M."/>
            <person name="Barrangou R."/>
            <person name="Klaenhammer T.R."/>
            <person name="Caufield P.W."/>
            <person name="Cui Y."/>
            <person name="Zhang H."/>
            <person name="O'Toole P.W."/>
        </authorList>
    </citation>
    <scope>NUCLEOTIDE SEQUENCE [LARGE SCALE GENOMIC DNA]</scope>
    <source>
        <strain evidence="2 3">DSM 16634</strain>
    </source>
</reference>
<protein>
    <submittedName>
        <fullName evidence="2">Uncharacterized protein</fullName>
    </submittedName>
</protein>
<keyword evidence="3" id="KW-1185">Reference proteome</keyword>
<feature type="region of interest" description="Disordered" evidence="1">
    <location>
        <begin position="77"/>
        <end position="96"/>
    </location>
</feature>
<dbReference type="PATRIC" id="fig|1423724.4.peg.1256"/>
<accession>A0A0R1TR68</accession>
<evidence type="ECO:0000256" key="1">
    <source>
        <dbReference type="SAM" id="MobiDB-lite"/>
    </source>
</evidence>
<dbReference type="RefSeq" id="WP_025088092.1">
    <property type="nucleotide sequence ID" value="NZ_AZFT01000053.1"/>
</dbReference>
<evidence type="ECO:0000313" key="3">
    <source>
        <dbReference type="Proteomes" id="UP000051324"/>
    </source>
</evidence>
<name>A0A0R1TR68_9LACO</name>
<sequence>MGDATQLTALWTNSSDKEYFGFSIDKYGVLHFENYAGLLLGKDTTTEYPVVNDAEFLQTQLKSSQKSDLQTKQVAFDSAEKQNNDAQSVLTSSKGN</sequence>
<comment type="caution">
    <text evidence="2">The sequence shown here is derived from an EMBL/GenBank/DDBJ whole genome shotgun (WGS) entry which is preliminary data.</text>
</comment>
<feature type="compositionally biased region" description="Polar residues" evidence="1">
    <location>
        <begin position="84"/>
        <end position="96"/>
    </location>
</feature>
<evidence type="ECO:0000313" key="2">
    <source>
        <dbReference type="EMBL" id="KRL83937.1"/>
    </source>
</evidence>
<organism evidence="2 3">
    <name type="scientific">Ligilactobacillus apodemi DSM 16634 = JCM 16172</name>
    <dbReference type="NCBI Taxonomy" id="1423724"/>
    <lineage>
        <taxon>Bacteria</taxon>
        <taxon>Bacillati</taxon>
        <taxon>Bacillota</taxon>
        <taxon>Bacilli</taxon>
        <taxon>Lactobacillales</taxon>
        <taxon>Lactobacillaceae</taxon>
        <taxon>Ligilactobacillus</taxon>
    </lineage>
</organism>
<dbReference type="EMBL" id="AZFT01000053">
    <property type="protein sequence ID" value="KRL83937.1"/>
    <property type="molecule type" value="Genomic_DNA"/>
</dbReference>